<dbReference type="NCBIfam" id="TIGR00732">
    <property type="entry name" value="dprA"/>
    <property type="match status" value="1"/>
</dbReference>
<dbReference type="EMBL" id="JBEZFP010000004">
    <property type="protein sequence ID" value="MEU8132370.1"/>
    <property type="molecule type" value="Genomic_DNA"/>
</dbReference>
<protein>
    <submittedName>
        <fullName evidence="3">DNA-processing protein DprA</fullName>
    </submittedName>
</protein>
<proteinExistence type="inferred from homology"/>
<comment type="caution">
    <text evidence="3">The sequence shown here is derived from an EMBL/GenBank/DDBJ whole genome shotgun (WGS) entry which is preliminary data.</text>
</comment>
<comment type="similarity">
    <text evidence="1">Belongs to the DprA/Smf family.</text>
</comment>
<name>A0ABV3D9F5_9ACTN</name>
<evidence type="ECO:0000256" key="1">
    <source>
        <dbReference type="ARBA" id="ARBA00006525"/>
    </source>
</evidence>
<evidence type="ECO:0000313" key="3">
    <source>
        <dbReference type="EMBL" id="MEU8132370.1"/>
    </source>
</evidence>
<accession>A0ABV3D9F5</accession>
<feature type="domain" description="Smf/DprA SLOG" evidence="2">
    <location>
        <begin position="79"/>
        <end position="291"/>
    </location>
</feature>
<organism evidence="3 4">
    <name type="scientific">Streptodolium elevatio</name>
    <dbReference type="NCBI Taxonomy" id="3157996"/>
    <lineage>
        <taxon>Bacteria</taxon>
        <taxon>Bacillati</taxon>
        <taxon>Actinomycetota</taxon>
        <taxon>Actinomycetes</taxon>
        <taxon>Kitasatosporales</taxon>
        <taxon>Streptomycetaceae</taxon>
        <taxon>Streptodolium</taxon>
    </lineage>
</organism>
<dbReference type="Proteomes" id="UP001551482">
    <property type="component" value="Unassembled WGS sequence"/>
</dbReference>
<keyword evidence="4" id="KW-1185">Reference proteome</keyword>
<dbReference type="Pfam" id="PF02481">
    <property type="entry name" value="DNA_processg_A"/>
    <property type="match status" value="1"/>
</dbReference>
<evidence type="ECO:0000259" key="2">
    <source>
        <dbReference type="Pfam" id="PF02481"/>
    </source>
</evidence>
<reference evidence="3 4" key="1">
    <citation type="submission" date="2024-06" db="EMBL/GenBank/DDBJ databases">
        <title>The Natural Products Discovery Center: Release of the First 8490 Sequenced Strains for Exploring Actinobacteria Biosynthetic Diversity.</title>
        <authorList>
            <person name="Kalkreuter E."/>
            <person name="Kautsar S.A."/>
            <person name="Yang D."/>
            <person name="Bader C.D."/>
            <person name="Teijaro C.N."/>
            <person name="Fluegel L."/>
            <person name="Davis C.M."/>
            <person name="Simpson J.R."/>
            <person name="Lauterbach L."/>
            <person name="Steele A.D."/>
            <person name="Gui C."/>
            <person name="Meng S."/>
            <person name="Li G."/>
            <person name="Viehrig K."/>
            <person name="Ye F."/>
            <person name="Su P."/>
            <person name="Kiefer A.F."/>
            <person name="Nichols A."/>
            <person name="Cepeda A.J."/>
            <person name="Yan W."/>
            <person name="Fan B."/>
            <person name="Jiang Y."/>
            <person name="Adhikari A."/>
            <person name="Zheng C.-J."/>
            <person name="Schuster L."/>
            <person name="Cowan T.M."/>
            <person name="Smanski M.J."/>
            <person name="Chevrette M.G."/>
            <person name="De Carvalho L.P.S."/>
            <person name="Shen B."/>
        </authorList>
    </citation>
    <scope>NUCLEOTIDE SEQUENCE [LARGE SCALE GENOMIC DNA]</scope>
    <source>
        <strain evidence="3 4">NPDC048946</strain>
    </source>
</reference>
<dbReference type="InterPro" id="IPR057666">
    <property type="entry name" value="DrpA_SLOG"/>
</dbReference>
<dbReference type="RefSeq" id="WP_358348072.1">
    <property type="nucleotide sequence ID" value="NZ_JBEZFP010000004.1"/>
</dbReference>
<gene>
    <name evidence="3" type="primary">dprA</name>
    <name evidence="3" type="ORF">AB0C36_02555</name>
</gene>
<dbReference type="SUPFAM" id="SSF102405">
    <property type="entry name" value="MCP/YpsA-like"/>
    <property type="match status" value="1"/>
</dbReference>
<evidence type="ECO:0000313" key="4">
    <source>
        <dbReference type="Proteomes" id="UP001551482"/>
    </source>
</evidence>
<dbReference type="PANTHER" id="PTHR43022:SF1">
    <property type="entry name" value="PROTEIN SMF"/>
    <property type="match status" value="1"/>
</dbReference>
<dbReference type="PANTHER" id="PTHR43022">
    <property type="entry name" value="PROTEIN SMF"/>
    <property type="match status" value="1"/>
</dbReference>
<sequence>MDEEHVARAALCRLGEPGDSALGAALRVHGPHEVLRVLQADGPLPTEFRRRDPDGYRVRLGGPSAADDLATLTRIGGRFVIPGDRHWPTQLDDLGDARPVGLWERGPVRLRHAVLRSVAVVGSRACTDYGTYVTHELTGGLADGKWTVVSGGAYGIDGAAHRGSLACGGPTVAVLACGVDVAYPRGHERLLARIAETGTLVSELPPGCSPSRVRFVERNRVIAALSRGTVVVEAAVRSGALITARRARQLGRVVMGVPGPVTAPQSAGVHQLLREEETALVTCAAEVIENVGVIGDDLAPRAEGPLQVWDNLAPEPTRVLEAVPPHRPAPESAIARDAGVGRTAVRMHLRTLSERGLVAAQALPGSDSAEAAPGEEAVWIRTVPR</sequence>
<dbReference type="InterPro" id="IPR003488">
    <property type="entry name" value="DprA"/>
</dbReference>
<dbReference type="Gene3D" id="3.40.50.450">
    <property type="match status" value="1"/>
</dbReference>